<dbReference type="EMBL" id="AMCI01002679">
    <property type="protein sequence ID" value="EJX02113.1"/>
    <property type="molecule type" value="Genomic_DNA"/>
</dbReference>
<organism evidence="2">
    <name type="scientific">gut metagenome</name>
    <dbReference type="NCBI Taxonomy" id="749906"/>
    <lineage>
        <taxon>unclassified sequences</taxon>
        <taxon>metagenomes</taxon>
        <taxon>organismal metagenomes</taxon>
    </lineage>
</organism>
<protein>
    <submittedName>
        <fullName evidence="2">Uncharacterized protein</fullName>
    </submittedName>
</protein>
<sequence length="57" mass="6369">MKPSALLRLRSSRPSAPPSRQLLTTLPARWKNAWKPVLSCRPFRVTRARSASAIVAL</sequence>
<evidence type="ECO:0000256" key="1">
    <source>
        <dbReference type="SAM" id="MobiDB-lite"/>
    </source>
</evidence>
<name>J9GJD0_9ZZZZ</name>
<proteinExistence type="predicted"/>
<reference evidence="2" key="1">
    <citation type="journal article" date="2012" name="PLoS ONE">
        <title>Gene sets for utilization of primary and secondary nutrition supplies in the distal gut of endangered iberian lynx.</title>
        <authorList>
            <person name="Alcaide M."/>
            <person name="Messina E."/>
            <person name="Richter M."/>
            <person name="Bargiela R."/>
            <person name="Peplies J."/>
            <person name="Huws S.A."/>
            <person name="Newbold C.J."/>
            <person name="Golyshin P.N."/>
            <person name="Simon M.A."/>
            <person name="Lopez G."/>
            <person name="Yakimov M.M."/>
            <person name="Ferrer M."/>
        </authorList>
    </citation>
    <scope>NUCLEOTIDE SEQUENCE</scope>
</reference>
<accession>J9GJD0</accession>
<comment type="caution">
    <text evidence="2">The sequence shown here is derived from an EMBL/GenBank/DDBJ whole genome shotgun (WGS) entry which is preliminary data.</text>
</comment>
<evidence type="ECO:0000313" key="2">
    <source>
        <dbReference type="EMBL" id="EJX02113.1"/>
    </source>
</evidence>
<gene>
    <name evidence="2" type="ORF">EVA_09779</name>
</gene>
<feature type="region of interest" description="Disordered" evidence="1">
    <location>
        <begin position="1"/>
        <end position="20"/>
    </location>
</feature>
<dbReference type="AlphaFoldDB" id="J9GJD0"/>